<dbReference type="PANTHER" id="PTHR30055">
    <property type="entry name" value="HTH-TYPE TRANSCRIPTIONAL REGULATOR RUTR"/>
    <property type="match status" value="1"/>
</dbReference>
<sequence>MKQENTKQPGNTRGRKRDSSRTDAIVKVALSLLLEVGFDRFRIQDVATKAGCGTGAIYRRWPTKESLIIEAIKSMPAQEAPVTDEPTTDLKTVIEKQCSQASEKPDLVPGLVAAMRSDKEIEAVVKAGFSLEHYRKTIARTIGEDHEHLDLLAEITPAVTLFRSVFTPESLNSDDMVEEILSVITSFKPKT</sequence>
<keyword evidence="3" id="KW-0804">Transcription</keyword>
<dbReference type="Proteomes" id="UP001231915">
    <property type="component" value="Unassembled WGS sequence"/>
</dbReference>
<accession>A0ABT7EDZ1</accession>
<keyword evidence="2 4" id="KW-0238">DNA-binding</keyword>
<dbReference type="PRINTS" id="PR00455">
    <property type="entry name" value="HTHTETR"/>
</dbReference>
<dbReference type="Gene3D" id="1.10.357.10">
    <property type="entry name" value="Tetracycline Repressor, domain 2"/>
    <property type="match status" value="1"/>
</dbReference>
<evidence type="ECO:0000256" key="2">
    <source>
        <dbReference type="ARBA" id="ARBA00023125"/>
    </source>
</evidence>
<dbReference type="InterPro" id="IPR001647">
    <property type="entry name" value="HTH_TetR"/>
</dbReference>
<dbReference type="EMBL" id="JASJUT010000001">
    <property type="protein sequence ID" value="MDK2593487.1"/>
    <property type="molecule type" value="Genomic_DNA"/>
</dbReference>
<dbReference type="SUPFAM" id="SSF46689">
    <property type="entry name" value="Homeodomain-like"/>
    <property type="match status" value="1"/>
</dbReference>
<evidence type="ECO:0000256" key="1">
    <source>
        <dbReference type="ARBA" id="ARBA00023015"/>
    </source>
</evidence>
<dbReference type="InterPro" id="IPR050109">
    <property type="entry name" value="HTH-type_TetR-like_transc_reg"/>
</dbReference>
<dbReference type="PANTHER" id="PTHR30055:SF234">
    <property type="entry name" value="HTH-TYPE TRANSCRIPTIONAL REGULATOR BETI"/>
    <property type="match status" value="1"/>
</dbReference>
<name>A0ABT7EDZ1_9GAMM</name>
<feature type="DNA-binding region" description="H-T-H motif" evidence="4">
    <location>
        <begin position="42"/>
        <end position="61"/>
    </location>
</feature>
<keyword evidence="1" id="KW-0805">Transcription regulation</keyword>
<reference evidence="7 8" key="1">
    <citation type="submission" date="2023-05" db="EMBL/GenBank/DDBJ databases">
        <title>Pseudoalteromonas ardens sp. nov., Pseudoalteromonas obscura sp. nov., and Pseudoalteromonas umbrosa sp. nov., isolated from the coral Montipora capitata.</title>
        <authorList>
            <person name="Thomas E.M."/>
            <person name="Smith E.M."/>
            <person name="Papke E."/>
            <person name="Shlafstein M.D."/>
            <person name="Oline D.K."/>
            <person name="Videau P."/>
            <person name="Saw J.H."/>
            <person name="Strangman W.K."/>
            <person name="Ushijima B."/>
        </authorList>
    </citation>
    <scope>NUCLEOTIDE SEQUENCE [LARGE SCALE GENOMIC DNA]</scope>
    <source>
        <strain evidence="7 8">P94</strain>
    </source>
</reference>
<evidence type="ECO:0000313" key="7">
    <source>
        <dbReference type="EMBL" id="MDK2593487.1"/>
    </source>
</evidence>
<dbReference type="RefSeq" id="WP_284135951.1">
    <property type="nucleotide sequence ID" value="NZ_JASJUT010000001.1"/>
</dbReference>
<dbReference type="Pfam" id="PF00440">
    <property type="entry name" value="TetR_N"/>
    <property type="match status" value="1"/>
</dbReference>
<keyword evidence="8" id="KW-1185">Reference proteome</keyword>
<feature type="domain" description="HTH tetR-type" evidence="6">
    <location>
        <begin position="19"/>
        <end position="79"/>
    </location>
</feature>
<evidence type="ECO:0000259" key="6">
    <source>
        <dbReference type="PROSITE" id="PS50977"/>
    </source>
</evidence>
<proteinExistence type="predicted"/>
<protein>
    <submittedName>
        <fullName evidence="7">TetR/AcrR family transcriptional regulator</fullName>
    </submittedName>
</protein>
<evidence type="ECO:0000313" key="8">
    <source>
        <dbReference type="Proteomes" id="UP001231915"/>
    </source>
</evidence>
<dbReference type="PROSITE" id="PS50977">
    <property type="entry name" value="HTH_TETR_2"/>
    <property type="match status" value="1"/>
</dbReference>
<comment type="caution">
    <text evidence="7">The sequence shown here is derived from an EMBL/GenBank/DDBJ whole genome shotgun (WGS) entry which is preliminary data.</text>
</comment>
<gene>
    <name evidence="7" type="ORF">QNM18_00220</name>
</gene>
<evidence type="ECO:0000256" key="5">
    <source>
        <dbReference type="SAM" id="MobiDB-lite"/>
    </source>
</evidence>
<organism evidence="7 8">
    <name type="scientific">Pseudoalteromonas obscura</name>
    <dbReference type="NCBI Taxonomy" id="3048491"/>
    <lineage>
        <taxon>Bacteria</taxon>
        <taxon>Pseudomonadati</taxon>
        <taxon>Pseudomonadota</taxon>
        <taxon>Gammaproteobacteria</taxon>
        <taxon>Alteromonadales</taxon>
        <taxon>Pseudoalteromonadaceae</taxon>
        <taxon>Pseudoalteromonas</taxon>
    </lineage>
</organism>
<feature type="compositionally biased region" description="Polar residues" evidence="5">
    <location>
        <begin position="1"/>
        <end position="11"/>
    </location>
</feature>
<evidence type="ECO:0000256" key="3">
    <source>
        <dbReference type="ARBA" id="ARBA00023163"/>
    </source>
</evidence>
<evidence type="ECO:0000256" key="4">
    <source>
        <dbReference type="PROSITE-ProRule" id="PRU00335"/>
    </source>
</evidence>
<feature type="region of interest" description="Disordered" evidence="5">
    <location>
        <begin position="1"/>
        <end position="20"/>
    </location>
</feature>
<dbReference type="InterPro" id="IPR009057">
    <property type="entry name" value="Homeodomain-like_sf"/>
</dbReference>